<dbReference type="SUPFAM" id="SSF82607">
    <property type="entry name" value="YbaB-like"/>
    <property type="match status" value="1"/>
</dbReference>
<evidence type="ECO:0000313" key="1">
    <source>
        <dbReference type="EMBL" id="GAC69333.1"/>
    </source>
</evidence>
<dbReference type="STRING" id="1223545.GS4_23_01300"/>
<dbReference type="GO" id="GO:0003677">
    <property type="term" value="F:DNA binding"/>
    <property type="evidence" value="ECO:0007669"/>
    <property type="project" value="InterPro"/>
</dbReference>
<dbReference type="eggNOG" id="COG0718">
    <property type="taxonomic scope" value="Bacteria"/>
</dbReference>
<organism evidence="1 2">
    <name type="scientific">Gordonia soli NBRC 108243</name>
    <dbReference type="NCBI Taxonomy" id="1223545"/>
    <lineage>
        <taxon>Bacteria</taxon>
        <taxon>Bacillati</taxon>
        <taxon>Actinomycetota</taxon>
        <taxon>Actinomycetes</taxon>
        <taxon>Mycobacteriales</taxon>
        <taxon>Gordoniaceae</taxon>
        <taxon>Gordonia</taxon>
    </lineage>
</organism>
<reference evidence="1 2" key="1">
    <citation type="submission" date="2013-01" db="EMBL/GenBank/DDBJ databases">
        <title>Whole genome shotgun sequence of Gordonia soli NBRC 108243.</title>
        <authorList>
            <person name="Isaki-Nakamura S."/>
            <person name="Hosoyama A."/>
            <person name="Tsuchikane K."/>
            <person name="Ando Y."/>
            <person name="Baba S."/>
            <person name="Ohji S."/>
            <person name="Hamada M."/>
            <person name="Tamura T."/>
            <person name="Yamazoe A."/>
            <person name="Yamazaki S."/>
            <person name="Fujita N."/>
        </authorList>
    </citation>
    <scope>NUCLEOTIDE SEQUENCE [LARGE SCALE GENOMIC DNA]</scope>
    <source>
        <strain evidence="1 2">NBRC 108243</strain>
    </source>
</reference>
<gene>
    <name evidence="1" type="ORF">GS4_23_01300</name>
</gene>
<dbReference type="AlphaFoldDB" id="M0QL99"/>
<dbReference type="InterPro" id="IPR004401">
    <property type="entry name" value="YbaB/EbfC"/>
</dbReference>
<dbReference type="InterPro" id="IPR036894">
    <property type="entry name" value="YbaB-like_sf"/>
</dbReference>
<dbReference type="Pfam" id="PF02575">
    <property type="entry name" value="YbaB_DNA_bd"/>
    <property type="match status" value="1"/>
</dbReference>
<proteinExistence type="predicted"/>
<sequence length="118" mass="12658">MSWAMDELEARARRQLDKLSDVNERLSGIRVSETSPDGEVTAEVDGNGALVDLTFSDRLSRLSGKQVSQLVIATANVACQKAFTERARILQEFTEEFAGLVAPPGTGHNHSAAEGAEG</sequence>
<comment type="caution">
    <text evidence="1">The sequence shown here is derived from an EMBL/GenBank/DDBJ whole genome shotgun (WGS) entry which is preliminary data.</text>
</comment>
<protein>
    <recommendedName>
        <fullName evidence="3">YbaB/EbfC DNA-binding family protein</fullName>
    </recommendedName>
</protein>
<dbReference type="EMBL" id="BANX01000023">
    <property type="protein sequence ID" value="GAC69333.1"/>
    <property type="molecule type" value="Genomic_DNA"/>
</dbReference>
<dbReference type="Gene3D" id="3.30.1310.10">
    <property type="entry name" value="Nucleoid-associated protein YbaB-like domain"/>
    <property type="match status" value="1"/>
</dbReference>
<evidence type="ECO:0008006" key="3">
    <source>
        <dbReference type="Google" id="ProtNLM"/>
    </source>
</evidence>
<name>M0QL99_9ACTN</name>
<dbReference type="Proteomes" id="UP000011666">
    <property type="component" value="Unassembled WGS sequence"/>
</dbReference>
<keyword evidence="2" id="KW-1185">Reference proteome</keyword>
<evidence type="ECO:0000313" key="2">
    <source>
        <dbReference type="Proteomes" id="UP000011666"/>
    </source>
</evidence>
<accession>M0QL99</accession>